<keyword evidence="8" id="KW-0807">Transducer</keyword>
<dbReference type="Proteomes" id="UP000316759">
    <property type="component" value="Unassembled WGS sequence"/>
</dbReference>
<accession>A0A504YK70</accession>
<keyword evidence="7" id="KW-0325">Glycoprotein</keyword>
<dbReference type="GO" id="GO:0004930">
    <property type="term" value="F:G protein-coupled receptor activity"/>
    <property type="evidence" value="ECO:0007669"/>
    <property type="project" value="UniProtKB-KW"/>
</dbReference>
<reference evidence="11 12" key="1">
    <citation type="submission" date="2019-04" db="EMBL/GenBank/DDBJ databases">
        <title>Annotation for the trematode Fasciola gigantica.</title>
        <authorList>
            <person name="Choi Y.-J."/>
        </authorList>
    </citation>
    <scope>NUCLEOTIDE SEQUENCE [LARGE SCALE GENOMIC DNA]</scope>
    <source>
        <strain evidence="11">Uganda_cow_1</strain>
    </source>
</reference>
<comment type="subcellular location">
    <subcellularLocation>
        <location evidence="1">Cell membrane</location>
        <topology evidence="1">Multi-pass membrane protein</topology>
    </subcellularLocation>
</comment>
<name>A0A504YK70_FASGI</name>
<keyword evidence="3" id="KW-0472">Membrane</keyword>
<evidence type="ECO:0000256" key="3">
    <source>
        <dbReference type="ARBA" id="ARBA00022475"/>
    </source>
</evidence>
<feature type="domain" description="GPR158/179 extracellular" evidence="10">
    <location>
        <begin position="761"/>
        <end position="857"/>
    </location>
</feature>
<dbReference type="InterPro" id="IPR043458">
    <property type="entry name" value="GPR158/179"/>
</dbReference>
<evidence type="ECO:0000256" key="5">
    <source>
        <dbReference type="ARBA" id="ARBA00023040"/>
    </source>
</evidence>
<evidence type="ECO:0000256" key="1">
    <source>
        <dbReference type="ARBA" id="ARBA00004651"/>
    </source>
</evidence>
<evidence type="ECO:0000313" key="11">
    <source>
        <dbReference type="EMBL" id="TPP60729.1"/>
    </source>
</evidence>
<organism evidence="11 12">
    <name type="scientific">Fasciola gigantica</name>
    <name type="common">Giant liver fluke</name>
    <dbReference type="NCBI Taxonomy" id="46835"/>
    <lineage>
        <taxon>Eukaryota</taxon>
        <taxon>Metazoa</taxon>
        <taxon>Spiralia</taxon>
        <taxon>Lophotrochozoa</taxon>
        <taxon>Platyhelminthes</taxon>
        <taxon>Trematoda</taxon>
        <taxon>Digenea</taxon>
        <taxon>Plagiorchiida</taxon>
        <taxon>Echinostomata</taxon>
        <taxon>Echinostomatoidea</taxon>
        <taxon>Fasciolidae</taxon>
        <taxon>Fasciola</taxon>
    </lineage>
</organism>
<feature type="domain" description="GPR158/179 extracellular" evidence="10">
    <location>
        <begin position="224"/>
        <end position="325"/>
    </location>
</feature>
<gene>
    <name evidence="11" type="ORF">FGIG_00809</name>
</gene>
<evidence type="ECO:0000256" key="9">
    <source>
        <dbReference type="SAM" id="SignalP"/>
    </source>
</evidence>
<dbReference type="PANTHER" id="PTHR32546">
    <property type="entry name" value="G-PROTEIN COUPLED RECEPTOR 158-RELATED"/>
    <property type="match status" value="1"/>
</dbReference>
<dbReference type="OrthoDB" id="9970547at2759"/>
<keyword evidence="6" id="KW-0675">Receptor</keyword>
<dbReference type="Gene3D" id="3.30.450.20">
    <property type="entry name" value="PAS domain"/>
    <property type="match status" value="1"/>
</dbReference>
<feature type="chain" id="PRO_5021243889" description="GPR158/179 extracellular domain-containing protein" evidence="9">
    <location>
        <begin position="29"/>
        <end position="919"/>
    </location>
</feature>
<evidence type="ECO:0000259" key="10">
    <source>
        <dbReference type="Pfam" id="PF22572"/>
    </source>
</evidence>
<comment type="caution">
    <text evidence="11">The sequence shown here is derived from an EMBL/GenBank/DDBJ whole genome shotgun (WGS) entry which is preliminary data.</text>
</comment>
<dbReference type="Pfam" id="PF22572">
    <property type="entry name" value="GPR158_179_EC"/>
    <property type="match status" value="2"/>
</dbReference>
<keyword evidence="3" id="KW-1003">Cell membrane</keyword>
<comment type="similarity">
    <text evidence="2">Belongs to the G-protein coupled receptor 3 family.</text>
</comment>
<keyword evidence="5" id="KW-0297">G-protein coupled receptor</keyword>
<evidence type="ECO:0000313" key="12">
    <source>
        <dbReference type="Proteomes" id="UP000316759"/>
    </source>
</evidence>
<evidence type="ECO:0000256" key="4">
    <source>
        <dbReference type="ARBA" id="ARBA00022729"/>
    </source>
</evidence>
<dbReference type="EMBL" id="SUNJ01009043">
    <property type="protein sequence ID" value="TPP60729.1"/>
    <property type="molecule type" value="Genomic_DNA"/>
</dbReference>
<dbReference type="InterPro" id="IPR054714">
    <property type="entry name" value="GPR158_179_extracellular"/>
</dbReference>
<protein>
    <recommendedName>
        <fullName evidence="10">GPR158/179 extracellular domain-containing protein</fullName>
    </recommendedName>
</protein>
<keyword evidence="4 9" id="KW-0732">Signal</keyword>
<dbReference type="PANTHER" id="PTHR32546:SF26">
    <property type="entry name" value="SMOG, ISOFORM D"/>
    <property type="match status" value="1"/>
</dbReference>
<evidence type="ECO:0000256" key="7">
    <source>
        <dbReference type="ARBA" id="ARBA00023180"/>
    </source>
</evidence>
<evidence type="ECO:0000256" key="6">
    <source>
        <dbReference type="ARBA" id="ARBA00023170"/>
    </source>
</evidence>
<dbReference type="GO" id="GO:0005886">
    <property type="term" value="C:plasma membrane"/>
    <property type="evidence" value="ECO:0007669"/>
    <property type="project" value="UniProtKB-SubCell"/>
</dbReference>
<proteinExistence type="inferred from homology"/>
<evidence type="ECO:0000256" key="8">
    <source>
        <dbReference type="ARBA" id="ARBA00023224"/>
    </source>
</evidence>
<sequence>MRRKISTFFLSCVPWFIPLLALIPVVHLQNGKNPFYWFPPDNFDVISRKMDLANPENCVTMSETDLRLPPTSLSQLPRYNDILLQQWFSNRSKLLHLHNLALNRAFFYSYIQQRLDGPVIDPPFLPSFLYYYLSAAADVSSGPNVMNASAVLMDTNTTYANWYGLKVINRTLPLFGPTARRLDNWNDENNFLRVPTNKTIKLETLKFYGPNAPGVKETFLPVRFTRPYYDCGASNRWIVSSVAALTDYMPRYSNITRLRGPRMVGIIVQSMDFYRIDFNPCPPGLGNPNHFLAGIARCKPSTLCVPLTGFGFRRGGYECVCQPGHRLPANQNGPFRGVDIEAATEEEYKNGFDCLPVGWREVIPEETGLKDGSTTTPVVRRSARSVWSQSAPSLWNHLRQVARQFMGFHPMIDLLVILGILSYKVVDPGLNMPTEYGPNALPETVLNDADKKTTEVNKQRPLSDLFRKNFTVPGYHSVSHLLPLELTDLPILATRLETAAMPTTKNSVSITTGQPPLNQELIVYNRTNADRLVRRVKRDWDVPFYTVGEGTVFNSDRFFEVLRLIAHAKKVTSKNCHTMTASQLEFPGEVSYGAEKQFEMVGRTALRLSHFLSAYYQNNVVGEVYGSLLTGFPINRFELFGEVIANVLSNFDIVSSGVFFDYQMFTDHDGVTWDLFAPYAYKPVGSTQAVEAIDMSINTYRDYVEKPWFRTLKDRWVSSRFGLERITTKPYIRSDVNGTQLQRYFNFPIYYRVPYYEDGYWTQPYFDCQGLVKDWLITYASPFFGVFGEERALRFMGVTTVSVRMLSLDINQCPQSFYTPNFFKNTARCDFTSSYCTPLPRRYFVSGSYKCECRQGYEYPFNDRTWYFHGEMMEREYQLKLAGEPNRFDLLRCRQGLASRLSYGKIWTMLLPLSLSLFF</sequence>
<evidence type="ECO:0000256" key="2">
    <source>
        <dbReference type="ARBA" id="ARBA00007242"/>
    </source>
</evidence>
<feature type="signal peptide" evidence="9">
    <location>
        <begin position="1"/>
        <end position="28"/>
    </location>
</feature>
<keyword evidence="12" id="KW-1185">Reference proteome</keyword>
<dbReference type="AlphaFoldDB" id="A0A504YK70"/>
<dbReference type="STRING" id="46835.A0A504YK70"/>